<dbReference type="EMBL" id="CM046125">
    <property type="protein sequence ID" value="KAI8423220.1"/>
    <property type="molecule type" value="Genomic_DNA"/>
</dbReference>
<name>A0ACC0JGK4_CHOFU</name>
<gene>
    <name evidence="1" type="ORF">MSG28_014257</name>
</gene>
<sequence>MRMMLSLPILKEIKDVNVTDRPIPDDLERHKKRLRQRWKCNMHAGLLTMSSKTKEDAVEKESGENT</sequence>
<protein>
    <submittedName>
        <fullName evidence="1">Uncharacterized protein</fullName>
    </submittedName>
</protein>
<evidence type="ECO:0000313" key="1">
    <source>
        <dbReference type="EMBL" id="KAI8423220.1"/>
    </source>
</evidence>
<reference evidence="1 2" key="1">
    <citation type="journal article" date="2022" name="Genome Biol. Evol.">
        <title>The Spruce Budworm Genome: Reconstructing the Evolutionary History of Antifreeze Proteins.</title>
        <authorList>
            <person name="Beliveau C."/>
            <person name="Gagne P."/>
            <person name="Picq S."/>
            <person name="Vernygora O."/>
            <person name="Keeling C.I."/>
            <person name="Pinkney K."/>
            <person name="Doucet D."/>
            <person name="Wen F."/>
            <person name="Johnston J.S."/>
            <person name="Maaroufi H."/>
            <person name="Boyle B."/>
            <person name="Laroche J."/>
            <person name="Dewar K."/>
            <person name="Juretic N."/>
            <person name="Blackburn G."/>
            <person name="Nisole A."/>
            <person name="Brunet B."/>
            <person name="Brandao M."/>
            <person name="Lumley L."/>
            <person name="Duan J."/>
            <person name="Quan G."/>
            <person name="Lucarotti C.J."/>
            <person name="Roe A.D."/>
            <person name="Sperling F.A.H."/>
            <person name="Levesque R.C."/>
            <person name="Cusson M."/>
        </authorList>
    </citation>
    <scope>NUCLEOTIDE SEQUENCE [LARGE SCALE GENOMIC DNA]</scope>
    <source>
        <strain evidence="1">Glfc:IPQL:Cfum</strain>
    </source>
</reference>
<dbReference type="Proteomes" id="UP001064048">
    <property type="component" value="Chromosome 25"/>
</dbReference>
<comment type="caution">
    <text evidence="1">The sequence shown here is derived from an EMBL/GenBank/DDBJ whole genome shotgun (WGS) entry which is preliminary data.</text>
</comment>
<organism evidence="1 2">
    <name type="scientific">Choristoneura fumiferana</name>
    <name type="common">Spruce budworm moth</name>
    <name type="synonym">Archips fumiferana</name>
    <dbReference type="NCBI Taxonomy" id="7141"/>
    <lineage>
        <taxon>Eukaryota</taxon>
        <taxon>Metazoa</taxon>
        <taxon>Ecdysozoa</taxon>
        <taxon>Arthropoda</taxon>
        <taxon>Hexapoda</taxon>
        <taxon>Insecta</taxon>
        <taxon>Pterygota</taxon>
        <taxon>Neoptera</taxon>
        <taxon>Endopterygota</taxon>
        <taxon>Lepidoptera</taxon>
        <taxon>Glossata</taxon>
        <taxon>Ditrysia</taxon>
        <taxon>Tortricoidea</taxon>
        <taxon>Tortricidae</taxon>
        <taxon>Tortricinae</taxon>
        <taxon>Choristoneura</taxon>
    </lineage>
</organism>
<keyword evidence="2" id="KW-1185">Reference proteome</keyword>
<evidence type="ECO:0000313" key="2">
    <source>
        <dbReference type="Proteomes" id="UP001064048"/>
    </source>
</evidence>
<accession>A0ACC0JGK4</accession>
<proteinExistence type="predicted"/>